<reference evidence="1" key="1">
    <citation type="submission" date="2022-12" db="EMBL/GenBank/DDBJ databases">
        <title>Genome Sequence of Lasiodiplodia mahajangana.</title>
        <authorList>
            <person name="Buettner E."/>
        </authorList>
    </citation>
    <scope>NUCLEOTIDE SEQUENCE</scope>
    <source>
        <strain evidence="1">VT137</strain>
    </source>
</reference>
<dbReference type="EMBL" id="JAPUUL010001751">
    <property type="protein sequence ID" value="KAJ8126667.1"/>
    <property type="molecule type" value="Genomic_DNA"/>
</dbReference>
<name>A0ACC2JGM8_9PEZI</name>
<gene>
    <name evidence="1" type="ORF">O1611_g6972</name>
</gene>
<evidence type="ECO:0000313" key="1">
    <source>
        <dbReference type="EMBL" id="KAJ8126667.1"/>
    </source>
</evidence>
<keyword evidence="2" id="KW-1185">Reference proteome</keyword>
<protein>
    <submittedName>
        <fullName evidence="1">Uncharacterized protein</fullName>
    </submittedName>
</protein>
<accession>A0ACC2JGM8</accession>
<proteinExistence type="predicted"/>
<evidence type="ECO:0000313" key="2">
    <source>
        <dbReference type="Proteomes" id="UP001153332"/>
    </source>
</evidence>
<comment type="caution">
    <text evidence="1">The sequence shown here is derived from an EMBL/GenBank/DDBJ whole genome shotgun (WGS) entry which is preliminary data.</text>
</comment>
<sequence>MDHSHMDHTGMDHGDGGHGGMAMCKMNVRQLPHNAVPLCDALSHALFTPKYPWHVTGATSLVFSLLAIVAICAGYEALREATRKYELWLATKEASYNRYQDNDDSNRVEQGQEQVAETTPFLGIERIGGGAGSSSEVPIGQRARIVKAVLYGVQNFYAFMIMLLFMTYNGYVMIAVAVGAGLGYYLFGSHTRATKETACH</sequence>
<dbReference type="Proteomes" id="UP001153332">
    <property type="component" value="Unassembled WGS sequence"/>
</dbReference>
<organism evidence="1 2">
    <name type="scientific">Lasiodiplodia mahajangana</name>
    <dbReference type="NCBI Taxonomy" id="1108764"/>
    <lineage>
        <taxon>Eukaryota</taxon>
        <taxon>Fungi</taxon>
        <taxon>Dikarya</taxon>
        <taxon>Ascomycota</taxon>
        <taxon>Pezizomycotina</taxon>
        <taxon>Dothideomycetes</taxon>
        <taxon>Dothideomycetes incertae sedis</taxon>
        <taxon>Botryosphaeriales</taxon>
        <taxon>Botryosphaeriaceae</taxon>
        <taxon>Lasiodiplodia</taxon>
    </lineage>
</organism>